<name>A0A9P7R407_9PEZI</name>
<feature type="non-terminal residue" evidence="2">
    <location>
        <position position="51"/>
    </location>
</feature>
<evidence type="ECO:0000313" key="3">
    <source>
        <dbReference type="Proteomes" id="UP000699042"/>
    </source>
</evidence>
<dbReference type="AlphaFoldDB" id="A0A9P7R407"/>
<dbReference type="Proteomes" id="UP000699042">
    <property type="component" value="Unassembled WGS sequence"/>
</dbReference>
<accession>A0A9P7R407</accession>
<dbReference type="EMBL" id="JAESDN010000005">
    <property type="protein sequence ID" value="KAG7049795.1"/>
    <property type="molecule type" value="Genomic_DNA"/>
</dbReference>
<organism evidence="2 3">
    <name type="scientific">Colletotrichum scovillei</name>
    <dbReference type="NCBI Taxonomy" id="1209932"/>
    <lineage>
        <taxon>Eukaryota</taxon>
        <taxon>Fungi</taxon>
        <taxon>Dikarya</taxon>
        <taxon>Ascomycota</taxon>
        <taxon>Pezizomycotina</taxon>
        <taxon>Sordariomycetes</taxon>
        <taxon>Hypocreomycetidae</taxon>
        <taxon>Glomerellales</taxon>
        <taxon>Glomerellaceae</taxon>
        <taxon>Colletotrichum</taxon>
        <taxon>Colletotrichum acutatum species complex</taxon>
    </lineage>
</organism>
<reference evidence="2" key="1">
    <citation type="submission" date="2021-05" db="EMBL/GenBank/DDBJ databases">
        <title>Comparative genomics of three Colletotrichum scovillei strains and genetic complementation revealed genes involved fungal growth and virulence on chili pepper.</title>
        <authorList>
            <person name="Hsieh D.-K."/>
            <person name="Chuang S.-C."/>
            <person name="Chen C.-Y."/>
            <person name="Chao Y.-T."/>
            <person name="Lu M.-Y.J."/>
            <person name="Lee M.-H."/>
            <person name="Shih M.-C."/>
        </authorList>
    </citation>
    <scope>NUCLEOTIDE SEQUENCE</scope>
    <source>
        <strain evidence="2">Coll-153</strain>
    </source>
</reference>
<comment type="caution">
    <text evidence="2">The sequence shown here is derived from an EMBL/GenBank/DDBJ whole genome shotgun (WGS) entry which is preliminary data.</text>
</comment>
<evidence type="ECO:0000256" key="1">
    <source>
        <dbReference type="SAM" id="MobiDB-lite"/>
    </source>
</evidence>
<gene>
    <name evidence="2" type="ORF">JMJ77_012553</name>
</gene>
<keyword evidence="3" id="KW-1185">Reference proteome</keyword>
<feature type="non-terminal residue" evidence="2">
    <location>
        <position position="1"/>
    </location>
</feature>
<feature type="region of interest" description="Disordered" evidence="1">
    <location>
        <begin position="21"/>
        <end position="51"/>
    </location>
</feature>
<protein>
    <submittedName>
        <fullName evidence="2">Uncharacterized protein</fullName>
    </submittedName>
</protein>
<sequence>TSLLRPACKYQRYVSFDARPEFPREIPPTQRGVHTRPIALPRRPSALTGPS</sequence>
<proteinExistence type="predicted"/>
<evidence type="ECO:0000313" key="2">
    <source>
        <dbReference type="EMBL" id="KAG7049795.1"/>
    </source>
</evidence>